<name>A0A399D634_9BACT</name>
<dbReference type="EMBL" id="QWET01000001">
    <property type="protein sequence ID" value="RIH67037.1"/>
    <property type="molecule type" value="Genomic_DNA"/>
</dbReference>
<dbReference type="AlphaFoldDB" id="A0A399D634"/>
<dbReference type="GO" id="GO:0016301">
    <property type="term" value="F:kinase activity"/>
    <property type="evidence" value="ECO:0007669"/>
    <property type="project" value="UniProtKB-KW"/>
</dbReference>
<keyword evidence="1" id="KW-0418">Kinase</keyword>
<dbReference type="InterPro" id="IPR043129">
    <property type="entry name" value="ATPase_NBD"/>
</dbReference>
<comment type="caution">
    <text evidence="1">The sequence shown here is derived from an EMBL/GenBank/DDBJ whole genome shotgun (WGS) entry which is preliminary data.</text>
</comment>
<dbReference type="OrthoDB" id="9763949at2"/>
<reference evidence="1 2" key="1">
    <citation type="journal article" date="2015" name="Int. J. Syst. Evol. Microbiol.">
        <title>Mariniphaga sediminis sp. nov., isolated from coastal sediment.</title>
        <authorList>
            <person name="Wang F.Q."/>
            <person name="Shen Q.Y."/>
            <person name="Chen G.J."/>
            <person name="Du Z.J."/>
        </authorList>
    </citation>
    <scope>NUCLEOTIDE SEQUENCE [LARGE SCALE GENOMIC DNA]</scope>
    <source>
        <strain evidence="1 2">SY21</strain>
    </source>
</reference>
<dbReference type="Gene3D" id="3.30.420.40">
    <property type="match status" value="2"/>
</dbReference>
<dbReference type="NCBIfam" id="NF007144">
    <property type="entry name" value="PRK09585.2-3"/>
    <property type="match status" value="1"/>
</dbReference>
<dbReference type="PANTHER" id="PTHR30605:SF0">
    <property type="entry name" value="ANHYDRO-N-ACETYLMURAMIC ACID KINASE"/>
    <property type="match status" value="1"/>
</dbReference>
<gene>
    <name evidence="1" type="ORF">D1164_00975</name>
</gene>
<organism evidence="1 2">
    <name type="scientific">Mariniphaga sediminis</name>
    <dbReference type="NCBI Taxonomy" id="1628158"/>
    <lineage>
        <taxon>Bacteria</taxon>
        <taxon>Pseudomonadati</taxon>
        <taxon>Bacteroidota</taxon>
        <taxon>Bacteroidia</taxon>
        <taxon>Marinilabiliales</taxon>
        <taxon>Prolixibacteraceae</taxon>
        <taxon>Mariniphaga</taxon>
    </lineage>
</organism>
<keyword evidence="1" id="KW-0808">Transferase</keyword>
<evidence type="ECO:0000313" key="1">
    <source>
        <dbReference type="EMBL" id="RIH67037.1"/>
    </source>
</evidence>
<dbReference type="Proteomes" id="UP000266441">
    <property type="component" value="Unassembled WGS sequence"/>
</dbReference>
<dbReference type="GO" id="GO:0006040">
    <property type="term" value="P:amino sugar metabolic process"/>
    <property type="evidence" value="ECO:0007669"/>
    <property type="project" value="InterPro"/>
</dbReference>
<dbReference type="RefSeq" id="WP_119348063.1">
    <property type="nucleotide sequence ID" value="NZ_QWET01000001.1"/>
</dbReference>
<dbReference type="PANTHER" id="PTHR30605">
    <property type="entry name" value="ANHYDRO-N-ACETYLMURAMIC ACID KINASE"/>
    <property type="match status" value="1"/>
</dbReference>
<dbReference type="SUPFAM" id="SSF53067">
    <property type="entry name" value="Actin-like ATPase domain"/>
    <property type="match status" value="1"/>
</dbReference>
<dbReference type="Pfam" id="PF03702">
    <property type="entry name" value="AnmK"/>
    <property type="match status" value="1"/>
</dbReference>
<accession>A0A399D634</accession>
<proteinExistence type="predicted"/>
<dbReference type="EC" id="2.7.1.170" evidence="1"/>
<sequence>MKPHSGNKYRVIGIMSGTSLDGIDLAVVDFSYKQNRWNFSIISAETAQYSGEWYQKLKNAPELPGEKLVALHNEYGRFIGQEANRFLRQNNLVVELIASHGHTVFHQPENGFTFQAGSGASVAAETGITTVADFRSTDVALGGHGAPLVPVGDKLLFPEYDYCLNLGGFANISFEQNEKRVAFDICPINFILNDLAEKLGLPFDKNGNLGRAGNTDEKLLRQLNQLDFYSQSSPKSLGREWMNEYFLPVINSYQIPIADKLRTVYEHIALQISGTVPGSGKMLVTGGGTFNSFLMECIKTHSKAEITIPTDQLIHFKEAIVFAFLGLLRFLGQINCYASVTGSRKDSSSGIIYPA</sequence>
<keyword evidence="2" id="KW-1185">Reference proteome</keyword>
<evidence type="ECO:0000313" key="2">
    <source>
        <dbReference type="Proteomes" id="UP000266441"/>
    </source>
</evidence>
<dbReference type="InterPro" id="IPR005338">
    <property type="entry name" value="Anhydro_N_Ac-Mur_kinase"/>
</dbReference>
<protein>
    <submittedName>
        <fullName evidence="1">Anhydro-N-acetylmuramic acid kinase</fullName>
        <ecNumber evidence="1">2.7.1.170</ecNumber>
    </submittedName>
</protein>
<dbReference type="GO" id="GO:0005524">
    <property type="term" value="F:ATP binding"/>
    <property type="evidence" value="ECO:0007669"/>
    <property type="project" value="InterPro"/>
</dbReference>
<dbReference type="GO" id="GO:0016773">
    <property type="term" value="F:phosphotransferase activity, alcohol group as acceptor"/>
    <property type="evidence" value="ECO:0007669"/>
    <property type="project" value="InterPro"/>
</dbReference>
<dbReference type="GO" id="GO:0009254">
    <property type="term" value="P:peptidoglycan turnover"/>
    <property type="evidence" value="ECO:0007669"/>
    <property type="project" value="InterPro"/>
</dbReference>